<proteinExistence type="predicted"/>
<dbReference type="Proteomes" id="UP000477070">
    <property type="component" value="Unassembled WGS sequence"/>
</dbReference>
<dbReference type="PANTHER" id="PTHR35564">
    <property type="match status" value="1"/>
</dbReference>
<comment type="caution">
    <text evidence="2">The sequence shown here is derived from an EMBL/GenBank/DDBJ whole genome shotgun (WGS) entry which is preliminary data.</text>
</comment>
<reference evidence="2 3" key="1">
    <citation type="journal article" date="2014" name="Genome Announc.">
        <title>Draft genome sequences of eight enterohepatic helicobacter species isolated from both laboratory and wild rodents.</title>
        <authorList>
            <person name="Sheh A."/>
            <person name="Shen Z."/>
            <person name="Fox J.G."/>
        </authorList>
    </citation>
    <scope>NUCLEOTIDE SEQUENCE [LARGE SCALE GENOMIC DNA]</scope>
    <source>
        <strain evidence="2 3">MIT 97-6194</strain>
    </source>
</reference>
<keyword evidence="3" id="KW-1185">Reference proteome</keyword>
<reference evidence="1 4" key="4">
    <citation type="submission" date="2019-12" db="EMBL/GenBank/DDBJ databases">
        <title>Multi-Generational Helicobacter saguini Isolates.</title>
        <authorList>
            <person name="Mannion A."/>
            <person name="Shen Z."/>
            <person name="Fox J.G."/>
        </authorList>
    </citation>
    <scope>NUCLEOTIDE SEQUENCE [LARGE SCALE GENOMIC DNA]</scope>
    <source>
        <strain evidence="1">16-048</strain>
        <strain evidence="4">16-048 (F4)</strain>
    </source>
</reference>
<evidence type="ECO:0000313" key="1">
    <source>
        <dbReference type="EMBL" id="MWV70692.1"/>
    </source>
</evidence>
<dbReference type="InterPro" id="IPR010732">
    <property type="entry name" value="T6SS_TssG-like"/>
</dbReference>
<accession>A0A347W7C0</accession>
<dbReference type="Pfam" id="PF06996">
    <property type="entry name" value="T6SS_TssG"/>
    <property type="match status" value="1"/>
</dbReference>
<reference evidence="2" key="3">
    <citation type="submission" date="2018-04" db="EMBL/GenBank/DDBJ databases">
        <authorList>
            <person name="Sheh A."/>
            <person name="Shen Z."/>
            <person name="Mannion A.J."/>
            <person name="Fox J.G."/>
        </authorList>
    </citation>
    <scope>NUCLEOTIDE SEQUENCE</scope>
    <source>
        <strain evidence="2">MIT 97-6194</strain>
    </source>
</reference>
<dbReference type="AlphaFoldDB" id="A0A347W7C0"/>
<sequence>MSANSFYLAYSNLLKKYAKNNIFLRVNNLLGCPNKEIDSIKINKNAKQLNIELFINFFGIQGSTSQLPSYMLDKLARNKDDGNSWSLLLDFFNHYLLDLFYEIILRKNYPRSFYSNFNQNILDSNKLDSIESSIFKDSISKILFNILGIDNAKMARVYLPFAPLILSLRKPKKYIQKVLETNFNLKNKISILENIPHQIKINKYQQNKLGMRNNVLGGNFIIGKTIISHQTKIAILINNISYQEALKFLPHTKKFQDLKDAVLFLTNNEFAFDLYLKINYSQIMSLKLGSNALNNTAKLGYGSVLGHKNQKIYNIYMNMWG</sequence>
<dbReference type="STRING" id="1548018.LS64_09380"/>
<reference evidence="2 3" key="2">
    <citation type="journal article" date="2016" name="Infect. Immun.">
        <title>Helicobacter saguini, a Novel Helicobacter Isolated from Cotton-Top Tamarins with Ulcerative Colitis, Has Proinflammatory Properties and Induces Typhlocolitis and Dysplasia in Gnotobiotic IL-10-/- Mice.</title>
        <authorList>
            <person name="Shen Z."/>
            <person name="Mannion A."/>
            <person name="Whary M.T."/>
            <person name="Muthupalani S."/>
            <person name="Sheh A."/>
            <person name="Feng Y."/>
            <person name="Gong G."/>
            <person name="Vandamme P."/>
            <person name="Holcombe H.R."/>
            <person name="Paster B.J."/>
            <person name="Fox J.G."/>
        </authorList>
    </citation>
    <scope>NUCLEOTIDE SEQUENCE [LARGE SCALE GENOMIC DNA]</scope>
    <source>
        <strain evidence="2 3">MIT 97-6194</strain>
    </source>
</reference>
<gene>
    <name evidence="1" type="ORF">DCO61_12040</name>
    <name evidence="2" type="ORF">LS64_005385</name>
</gene>
<name>A0A347W7C0_9HELI</name>
<dbReference type="RefSeq" id="WP_064773759.1">
    <property type="nucleotide sequence ID" value="NZ_QBIW01000001.1"/>
</dbReference>
<evidence type="ECO:0000313" key="3">
    <source>
        <dbReference type="Proteomes" id="UP000029714"/>
    </source>
</evidence>
<dbReference type="OrthoDB" id="5352652at2"/>
<dbReference type="EMBL" id="QBIU01000002">
    <property type="protein sequence ID" value="MWV70692.1"/>
    <property type="molecule type" value="Genomic_DNA"/>
</dbReference>
<evidence type="ECO:0000313" key="2">
    <source>
        <dbReference type="EMBL" id="TLD94618.1"/>
    </source>
</evidence>
<protein>
    <submittedName>
        <fullName evidence="2">Type VI secretion system baseplate subunit TssG</fullName>
    </submittedName>
</protein>
<dbReference type="EMBL" id="JRMP02000006">
    <property type="protein sequence ID" value="TLD94618.1"/>
    <property type="molecule type" value="Genomic_DNA"/>
</dbReference>
<evidence type="ECO:0000313" key="4">
    <source>
        <dbReference type="Proteomes" id="UP000477070"/>
    </source>
</evidence>
<dbReference type="Proteomes" id="UP000029714">
    <property type="component" value="Unassembled WGS sequence"/>
</dbReference>
<organism evidence="2 3">
    <name type="scientific">Helicobacter saguini</name>
    <dbReference type="NCBI Taxonomy" id="1548018"/>
    <lineage>
        <taxon>Bacteria</taxon>
        <taxon>Pseudomonadati</taxon>
        <taxon>Campylobacterota</taxon>
        <taxon>Epsilonproteobacteria</taxon>
        <taxon>Campylobacterales</taxon>
        <taxon>Helicobacteraceae</taxon>
        <taxon>Helicobacter</taxon>
    </lineage>
</organism>
<dbReference type="PANTHER" id="PTHR35564:SF3">
    <property type="entry name" value="TYPE VI SECRETION SYSTEM BASEPLATE SUBUNIT TSSG"/>
    <property type="match status" value="1"/>
</dbReference>